<evidence type="ECO:0000313" key="3">
    <source>
        <dbReference type="EMBL" id="CAE7236248.1"/>
    </source>
</evidence>
<keyword evidence="1" id="KW-1133">Transmembrane helix</keyword>
<dbReference type="EMBL" id="CAJNDS010000824">
    <property type="protein sequence ID" value="CAE7236248.1"/>
    <property type="molecule type" value="Genomic_DNA"/>
</dbReference>
<gene>
    <name evidence="3" type="primary">Gnf1</name>
    <name evidence="3" type="ORF">SNAT2548_LOCUS10168</name>
</gene>
<feature type="transmembrane region" description="Helical" evidence="1">
    <location>
        <begin position="167"/>
        <end position="184"/>
    </location>
</feature>
<proteinExistence type="predicted"/>
<comment type="caution">
    <text evidence="3">The sequence shown here is derived from an EMBL/GenBank/DDBJ whole genome shotgun (WGS) entry which is preliminary data.</text>
</comment>
<feature type="transmembrane region" description="Helical" evidence="1">
    <location>
        <begin position="196"/>
        <end position="217"/>
    </location>
</feature>
<organism evidence="3 4">
    <name type="scientific">Symbiodinium natans</name>
    <dbReference type="NCBI Taxonomy" id="878477"/>
    <lineage>
        <taxon>Eukaryota</taxon>
        <taxon>Sar</taxon>
        <taxon>Alveolata</taxon>
        <taxon>Dinophyceae</taxon>
        <taxon>Suessiales</taxon>
        <taxon>Symbiodiniaceae</taxon>
        <taxon>Symbiodinium</taxon>
    </lineage>
</organism>
<keyword evidence="1" id="KW-0472">Membrane</keyword>
<feature type="signal peptide" evidence="2">
    <location>
        <begin position="1"/>
        <end position="20"/>
    </location>
</feature>
<keyword evidence="4" id="KW-1185">Reference proteome</keyword>
<feature type="chain" id="PRO_5032493867" evidence="2">
    <location>
        <begin position="21"/>
        <end position="417"/>
    </location>
</feature>
<protein>
    <submittedName>
        <fullName evidence="3">Gnf1 protein</fullName>
    </submittedName>
</protein>
<feature type="transmembrane region" description="Helical" evidence="1">
    <location>
        <begin position="377"/>
        <end position="394"/>
    </location>
</feature>
<accession>A0A812KX83</accession>
<name>A0A812KX83_9DINO</name>
<evidence type="ECO:0000256" key="1">
    <source>
        <dbReference type="SAM" id="Phobius"/>
    </source>
</evidence>
<keyword evidence="2" id="KW-0732">Signal</keyword>
<feature type="transmembrane region" description="Helical" evidence="1">
    <location>
        <begin position="124"/>
        <end position="146"/>
    </location>
</feature>
<evidence type="ECO:0000313" key="4">
    <source>
        <dbReference type="Proteomes" id="UP000604046"/>
    </source>
</evidence>
<sequence>MQMTTSPFALLLVAYIHVNGDGINVNDALCEAAVNQPGDLILLQVEKAIGLNATSKKAEVDDGVNVSGWMPLVRIPLFSVILMVAHGWLFRPWKSLFLVLIPVVLAAVPADLEGVSDNRDRQFVLAKTFSVAIILEFGTAVCVAYAPQQAAWPLSGFVYRCCAYLKGYHWPWMFLYLGLCANILEAVLLDLANQNYSNVAAGLLLIASTPLPGTWLFQYPMEMIQKHGMTRQADLQGQDATEDEVRARVSDWHIALMEHKGSSAPFGDLCCRLPVSWVWLYTSWNGCVLFKSLDEKLVALLLAPLLESFRIRYVQQRHGVALNPWEHLYWLQARTFSLWLWTAFQGPFHQVLATHMISTPTDWFHLTTEGADRAHRFWGAFNLVGTFLHVIWYWHRVYQLSRGEEKGLEAAAETADG</sequence>
<feature type="transmembrane region" description="Helical" evidence="1">
    <location>
        <begin position="96"/>
        <end position="112"/>
    </location>
</feature>
<dbReference type="Proteomes" id="UP000604046">
    <property type="component" value="Unassembled WGS sequence"/>
</dbReference>
<reference evidence="3" key="1">
    <citation type="submission" date="2021-02" db="EMBL/GenBank/DDBJ databases">
        <authorList>
            <person name="Dougan E. K."/>
            <person name="Rhodes N."/>
            <person name="Thang M."/>
            <person name="Chan C."/>
        </authorList>
    </citation>
    <scope>NUCLEOTIDE SEQUENCE</scope>
</reference>
<evidence type="ECO:0000256" key="2">
    <source>
        <dbReference type="SAM" id="SignalP"/>
    </source>
</evidence>
<feature type="transmembrane region" description="Helical" evidence="1">
    <location>
        <begin position="69"/>
        <end position="89"/>
    </location>
</feature>
<keyword evidence="1" id="KW-0812">Transmembrane</keyword>
<dbReference type="AlphaFoldDB" id="A0A812KX83"/>